<dbReference type="OrthoDB" id="9800680at2"/>
<dbReference type="PANTHER" id="PTHR21047:SF2">
    <property type="entry name" value="THYMIDINE DIPHOSPHO-4-KETO-RHAMNOSE 3,5-EPIMERASE"/>
    <property type="match status" value="1"/>
</dbReference>
<dbReference type="Gene3D" id="2.60.120.10">
    <property type="entry name" value="Jelly Rolls"/>
    <property type="match status" value="1"/>
</dbReference>
<evidence type="ECO:0000256" key="2">
    <source>
        <dbReference type="PIRSR" id="PIRSR600888-1"/>
    </source>
</evidence>
<evidence type="ECO:0000313" key="4">
    <source>
        <dbReference type="EMBL" id="RXR26715.1"/>
    </source>
</evidence>
<dbReference type="InterPro" id="IPR011051">
    <property type="entry name" value="RmlC_Cupin_sf"/>
</dbReference>
<accession>A0A4Q1KW34</accession>
<dbReference type="SUPFAM" id="SSF51182">
    <property type="entry name" value="RmlC-like cupins"/>
    <property type="match status" value="1"/>
</dbReference>
<feature type="active site" description="Proton donor" evidence="2">
    <location>
        <position position="132"/>
    </location>
</feature>
<feature type="active site" description="Proton acceptor" evidence="2">
    <location>
        <position position="62"/>
    </location>
</feature>
<sequence length="218" mass="23471">MLVRELTVPGAWAMTPTHHRDDRGMFLEWFTSGSFEGAVGHPLALAQANLSVSDAGVLRGIHYADVPPGQAKYVTCPRGAVLDVVVDLRVGSPTFGQHDTVLLDDVDHRAVYLSEGLGHAFMSLEAGSTVVYLCSTGYAPEREHGIDPLDRSLGIPWPTVDRAGRPLTPVLSPKDEQAPDLSTALQRGALPGWETTKASVEALRRAAGQSPSARRTRR</sequence>
<evidence type="ECO:0000256" key="1">
    <source>
        <dbReference type="ARBA" id="ARBA00010154"/>
    </source>
</evidence>
<evidence type="ECO:0000313" key="6">
    <source>
        <dbReference type="Proteomes" id="UP000289805"/>
    </source>
</evidence>
<gene>
    <name evidence="4" type="ORF">EQW73_04245</name>
    <name evidence="5" type="ORF">EQW78_09470</name>
</gene>
<dbReference type="InterPro" id="IPR014710">
    <property type="entry name" value="RmlC-like_jellyroll"/>
</dbReference>
<evidence type="ECO:0000313" key="7">
    <source>
        <dbReference type="Proteomes" id="UP000290517"/>
    </source>
</evidence>
<name>A0A4Q1KW34_9CELL</name>
<dbReference type="RefSeq" id="WP_036570546.1">
    <property type="nucleotide sequence ID" value="NZ_JOFV01000002.1"/>
</dbReference>
<comment type="caution">
    <text evidence="5">The sequence shown here is derived from an EMBL/GenBank/DDBJ whole genome shotgun (WGS) entry which is preliminary data.</text>
</comment>
<dbReference type="GO" id="GO:0000271">
    <property type="term" value="P:polysaccharide biosynthetic process"/>
    <property type="evidence" value="ECO:0007669"/>
    <property type="project" value="TreeGrafter"/>
</dbReference>
<protein>
    <submittedName>
        <fullName evidence="5">dTDP-4-keto-6-deoxy-D-glucose epimerase</fullName>
    </submittedName>
</protein>
<reference evidence="6 7" key="1">
    <citation type="submission" date="2019-01" db="EMBL/GenBank/DDBJ databases">
        <title>Oerskovia turbata Genome sequencing and assembly.</title>
        <authorList>
            <person name="Dou T."/>
        </authorList>
    </citation>
    <scope>NUCLEOTIDE SEQUENCE [LARGE SCALE GENOMIC DNA]</scope>
    <source>
        <strain evidence="5 6">JCM12123</strain>
        <strain evidence="4 7">JCM3160</strain>
    </source>
</reference>
<evidence type="ECO:0000256" key="3">
    <source>
        <dbReference type="PIRSR" id="PIRSR600888-3"/>
    </source>
</evidence>
<dbReference type="GO" id="GO:0019305">
    <property type="term" value="P:dTDP-rhamnose biosynthetic process"/>
    <property type="evidence" value="ECO:0007669"/>
    <property type="project" value="TreeGrafter"/>
</dbReference>
<dbReference type="STRING" id="1713.GCA_000718325_00469"/>
<comment type="similarity">
    <text evidence="1">Belongs to the dTDP-4-dehydrorhamnose 3,5-epimerase family.</text>
</comment>
<dbReference type="Proteomes" id="UP000289805">
    <property type="component" value="Unassembled WGS sequence"/>
</dbReference>
<keyword evidence="7" id="KW-1185">Reference proteome</keyword>
<dbReference type="Proteomes" id="UP000290517">
    <property type="component" value="Unassembled WGS sequence"/>
</dbReference>
<dbReference type="CDD" id="cd00438">
    <property type="entry name" value="cupin_RmlC"/>
    <property type="match status" value="1"/>
</dbReference>
<organism evidence="5 6">
    <name type="scientific">Oerskovia turbata</name>
    <dbReference type="NCBI Taxonomy" id="1713"/>
    <lineage>
        <taxon>Bacteria</taxon>
        <taxon>Bacillati</taxon>
        <taxon>Actinomycetota</taxon>
        <taxon>Actinomycetes</taxon>
        <taxon>Micrococcales</taxon>
        <taxon>Cellulomonadaceae</taxon>
        <taxon>Oerskovia</taxon>
    </lineage>
</organism>
<dbReference type="EMBL" id="SDJQ01000011">
    <property type="protein sequence ID" value="RXR34412.1"/>
    <property type="molecule type" value="Genomic_DNA"/>
</dbReference>
<dbReference type="GO" id="GO:0008830">
    <property type="term" value="F:dTDP-4-dehydrorhamnose 3,5-epimerase activity"/>
    <property type="evidence" value="ECO:0007669"/>
    <property type="project" value="InterPro"/>
</dbReference>
<dbReference type="InterPro" id="IPR000888">
    <property type="entry name" value="RmlC-like"/>
</dbReference>
<evidence type="ECO:0000313" key="5">
    <source>
        <dbReference type="EMBL" id="RXR34412.1"/>
    </source>
</evidence>
<feature type="site" description="Participates in a stacking interaction with the thymidine ring of dTDP-4-oxo-6-deoxyglucose" evidence="3">
    <location>
        <position position="138"/>
    </location>
</feature>
<dbReference type="Pfam" id="PF00908">
    <property type="entry name" value="dTDP_sugar_isom"/>
    <property type="match status" value="1"/>
</dbReference>
<proteinExistence type="inferred from homology"/>
<dbReference type="EMBL" id="SDJR01000003">
    <property type="protein sequence ID" value="RXR26715.1"/>
    <property type="molecule type" value="Genomic_DNA"/>
</dbReference>
<dbReference type="PANTHER" id="PTHR21047">
    <property type="entry name" value="DTDP-6-DEOXY-D-GLUCOSE-3,5 EPIMERASE"/>
    <property type="match status" value="1"/>
</dbReference>
<dbReference type="AlphaFoldDB" id="A0A4Q1KW34"/>
<dbReference type="GO" id="GO:0005829">
    <property type="term" value="C:cytosol"/>
    <property type="evidence" value="ECO:0007669"/>
    <property type="project" value="TreeGrafter"/>
</dbReference>